<sequence length="854" mass="99675">MKRVIPLLKLLLIGVVAVQEVLLSRTLAASALVPLFVDSLLLLVLSYLLMRTVNSIQLYIIYIYSIVTKVTIIFFISFPKYIINKKVEDILSPSYYETFSENIFRVTIAILMTIVVYIMLFYITNFTLLNIHTISIENVLFFLIIIHVSIDFIDMSNFFCSSYFYFFLYYFRLKEEFSLFKDTDTFLKTSLDVHDIFDFYNFTLNIYEILFIVFGVLICLNISLHAYSLPNYSYECNIQKKGFHEEIPSKESNFQTHWHKNGTYITTPLQRFSFHHINDISSSHSGNMNMERYNRNFDNSVKHYWGSGDKTALGSKVGGDAMSCLKYISIYGFLFTDLSFLSARLFNFFVFSESSSRENIQKCIMICRKSRYYNHKRGIKKRQPGKGKSNIEENSAEGGQVEMVSAAGSQVKEATAEGRSTKENSGQDAINARRYSKGGSSPNWKGSYCSMHMLTKDIVSSEIINMNEVKNRYYYRREIDLKYKKIKKYFYFLYLQYNGINFKKCMSFYVDSIENNSTRYFMIFLFFFLLIAVKITILVIIYTFHFDNDFKKCLHELTFLYNISVLNSCLLLKISCIVILSYSISSLLVYIFLCSLFDGIFMFFLYFFNLSSYTFVLIILSQYNPSYNLFGYFNKSKNILIILSAFVYLVYLFLTDTYMFIYMLLGRKYITYKYRTNGKKKDVQGRARQNEEISVSISVISSLIVKLIKYMNGPLVLNKVIIGKNFIKNTRLDNYFFFCHIKEIYIKLIIYFSCCFLLSRDELIDISFILIIFSLNITTSVLYLVLSKVYRNVAIDCTLTQAMFIELSGGITKEHTYPVAGIEGTAECPRNCAAAYTKYSHDYLVLFDNCLNYF</sequence>
<evidence type="ECO:0000256" key="1">
    <source>
        <dbReference type="SAM" id="MobiDB-lite"/>
    </source>
</evidence>
<dbReference type="OrthoDB" id="392749at2759"/>
<evidence type="ECO:0000313" key="3">
    <source>
        <dbReference type="EMBL" id="SCN43053.1"/>
    </source>
</evidence>
<keyword evidence="4" id="KW-1185">Reference proteome</keyword>
<dbReference type="AlphaFoldDB" id="A0A1D3RD36"/>
<feature type="transmembrane region" description="Helical" evidence="2">
    <location>
        <begin position="565"/>
        <end position="593"/>
    </location>
</feature>
<feature type="transmembrane region" description="Helical" evidence="2">
    <location>
        <begin position="27"/>
        <end position="49"/>
    </location>
</feature>
<keyword evidence="2" id="KW-1133">Transmembrane helix</keyword>
<proteinExistence type="predicted"/>
<feature type="transmembrane region" description="Helical" evidence="2">
    <location>
        <begin position="744"/>
        <end position="760"/>
    </location>
</feature>
<evidence type="ECO:0000256" key="2">
    <source>
        <dbReference type="SAM" id="Phobius"/>
    </source>
</evidence>
<feature type="transmembrane region" description="Helical" evidence="2">
    <location>
        <begin position="204"/>
        <end position="224"/>
    </location>
</feature>
<reference evidence="3 4" key="1">
    <citation type="submission" date="2016-06" db="EMBL/GenBank/DDBJ databases">
        <authorList>
            <consortium name="Pathogen Informatics"/>
        </authorList>
    </citation>
    <scope>NUCLEOTIDE SEQUENCE [LARGE SCALE GENOMIC DNA]</scope>
    <source>
        <strain evidence="3">PocGH01</strain>
    </source>
</reference>
<accession>A0A1D3RD36</accession>
<feature type="transmembrane region" description="Helical" evidence="2">
    <location>
        <begin position="103"/>
        <end position="128"/>
    </location>
</feature>
<organism evidence="3 4">
    <name type="scientific">Plasmodium ovale</name>
    <name type="common">malaria parasite P. ovale</name>
    <dbReference type="NCBI Taxonomy" id="36330"/>
    <lineage>
        <taxon>Eukaryota</taxon>
        <taxon>Sar</taxon>
        <taxon>Alveolata</taxon>
        <taxon>Apicomplexa</taxon>
        <taxon>Aconoidasida</taxon>
        <taxon>Haemosporida</taxon>
        <taxon>Plasmodiidae</taxon>
        <taxon>Plasmodium</taxon>
        <taxon>Plasmodium (Plasmodium)</taxon>
    </lineage>
</organism>
<dbReference type="VEuPathDB" id="PlasmoDB:PocGH01_04013200"/>
<feature type="transmembrane region" description="Helical" evidence="2">
    <location>
        <begin position="766"/>
        <end position="786"/>
    </location>
</feature>
<protein>
    <submittedName>
        <fullName evidence="3">Uncharacterized protein</fullName>
    </submittedName>
</protein>
<feature type="transmembrane region" description="Helical" evidence="2">
    <location>
        <begin position="61"/>
        <end position="83"/>
    </location>
</feature>
<name>A0A1D3RD36_PLAOA</name>
<gene>
    <name evidence="3" type="primary">PocGH01_04013200</name>
    <name evidence="3" type="ORF">POCGH01_04013200</name>
</gene>
<feature type="transmembrane region" description="Helical" evidence="2">
    <location>
        <begin position="140"/>
        <end position="171"/>
    </location>
</feature>
<feature type="region of interest" description="Disordered" evidence="1">
    <location>
        <begin position="413"/>
        <end position="442"/>
    </location>
</feature>
<keyword evidence="2" id="KW-0812">Transmembrane</keyword>
<keyword evidence="2" id="KW-0472">Membrane</keyword>
<feature type="transmembrane region" description="Helical" evidence="2">
    <location>
        <begin position="520"/>
        <end position="545"/>
    </location>
</feature>
<feature type="transmembrane region" description="Helical" evidence="2">
    <location>
        <begin position="640"/>
        <end position="665"/>
    </location>
</feature>
<dbReference type="Proteomes" id="UP000242942">
    <property type="component" value="Chromosome 4"/>
</dbReference>
<dbReference type="EMBL" id="LT594585">
    <property type="protein sequence ID" value="SCN43053.1"/>
    <property type="molecule type" value="Genomic_DNA"/>
</dbReference>
<evidence type="ECO:0000313" key="4">
    <source>
        <dbReference type="Proteomes" id="UP000242942"/>
    </source>
</evidence>